<dbReference type="AlphaFoldDB" id="A0A6S7B067"/>
<feature type="region of interest" description="Disordered" evidence="1">
    <location>
        <begin position="1"/>
        <end position="30"/>
    </location>
</feature>
<sequence length="30" mass="3142">MASTTPNLASAGKTTAGTDSQEREEKGHEH</sequence>
<accession>A0A6S7B067</accession>
<proteinExistence type="predicted"/>
<evidence type="ECO:0000313" key="2">
    <source>
        <dbReference type="EMBL" id="CAB3783700.1"/>
    </source>
</evidence>
<keyword evidence="3" id="KW-1185">Reference proteome</keyword>
<feature type="compositionally biased region" description="Basic and acidic residues" evidence="1">
    <location>
        <begin position="20"/>
        <end position="30"/>
    </location>
</feature>
<evidence type="ECO:0000256" key="1">
    <source>
        <dbReference type="SAM" id="MobiDB-lite"/>
    </source>
</evidence>
<name>A0A6S7B067_9BURK</name>
<gene>
    <name evidence="2" type="ORF">LMG28138_01692</name>
</gene>
<reference evidence="2 3" key="1">
    <citation type="submission" date="2020-04" db="EMBL/GenBank/DDBJ databases">
        <authorList>
            <person name="De Canck E."/>
        </authorList>
    </citation>
    <scope>NUCLEOTIDE SEQUENCE [LARGE SCALE GENOMIC DNA]</scope>
    <source>
        <strain evidence="2 3">LMG 28138</strain>
    </source>
</reference>
<feature type="compositionally biased region" description="Polar residues" evidence="1">
    <location>
        <begin position="1"/>
        <end position="19"/>
    </location>
</feature>
<dbReference type="EMBL" id="CADIKM010000005">
    <property type="protein sequence ID" value="CAB3783700.1"/>
    <property type="molecule type" value="Genomic_DNA"/>
</dbReference>
<organism evidence="2 3">
    <name type="scientific">Pararobbsia alpina</name>
    <dbReference type="NCBI Taxonomy" id="621374"/>
    <lineage>
        <taxon>Bacteria</taxon>
        <taxon>Pseudomonadati</taxon>
        <taxon>Pseudomonadota</taxon>
        <taxon>Betaproteobacteria</taxon>
        <taxon>Burkholderiales</taxon>
        <taxon>Burkholderiaceae</taxon>
        <taxon>Pararobbsia</taxon>
    </lineage>
</organism>
<protein>
    <submittedName>
        <fullName evidence="2">Uncharacterized protein</fullName>
    </submittedName>
</protein>
<dbReference type="Proteomes" id="UP000494115">
    <property type="component" value="Unassembled WGS sequence"/>
</dbReference>
<evidence type="ECO:0000313" key="3">
    <source>
        <dbReference type="Proteomes" id="UP000494115"/>
    </source>
</evidence>